<gene>
    <name evidence="2" type="ORF">A6R68_05687</name>
</gene>
<sequence length="598" mass="66083">NIPELNNENSNELSSKKSEDTSIQKYNSSQEIQGKNTKSFCSDPDYYREKEKMKDLPVEEIAEDLQPFEISAKSKITNMVSQDGHRSGMSPSQALCLDKDVTDQEQTLTVTDCRKSLTVEVKDKACLEKDNGCSEFKSLSNFFLVVDESLETEKICLEETEGLGLLHSGVEVPLETQSNKAPLSGISNEMAHKRNYNTDVSESKPFKQQFNLLPADLENATEKEITNHDQTKVGLDSFLDIKLNLDQCKKHGSQDSSNVMLDDKYRKIKQTLSEESECSIAPFSYYQQARKAAQKPEATVAYATVISPPCPSAVSAVTLKGLKNSENSINTMPTLVKSASSPAEGTIRKNMNNIQNSPFKNHLGSSESSVSISKFQINQGDSHASQAKDLKAVVPMTTSTEKQLSSENQITEATKSNLFSLVDVKERQCMLLNNREKAEALNDILSEETFSEGQLEKSHLSHVTPSADSVNTSARSAFDLPTPDKKLKKTSGYMKFVASSPWSKINQIKTVGTSPSSFPLLLKERPGPESKVITQVTFCKNVGLDDTRKNIEPDTTSISRVADTVSNWSIHPGPKGQPSEERNATAKTFYDSPFPTEH</sequence>
<feature type="region of interest" description="Disordered" evidence="1">
    <location>
        <begin position="566"/>
        <end position="598"/>
    </location>
</feature>
<dbReference type="PANTHER" id="PTHR28660">
    <property type="entry name" value="COILED-COIL DOMAIN-CONTAINING PROTEIN 73"/>
    <property type="match status" value="1"/>
</dbReference>
<dbReference type="PANTHER" id="PTHR28660:SF1">
    <property type="entry name" value="COILED-COIL DOMAIN-CONTAINING PROTEIN 73"/>
    <property type="match status" value="1"/>
</dbReference>
<feature type="non-terminal residue" evidence="2">
    <location>
        <position position="598"/>
    </location>
</feature>
<proteinExistence type="predicted"/>
<dbReference type="AlphaFoldDB" id="A0A1A6GHM0"/>
<name>A0A1A6GHM0_NEOLE</name>
<evidence type="ECO:0000313" key="3">
    <source>
        <dbReference type="Proteomes" id="UP000092124"/>
    </source>
</evidence>
<comment type="caution">
    <text evidence="2">The sequence shown here is derived from an EMBL/GenBank/DDBJ whole genome shotgun (WGS) entry which is preliminary data.</text>
</comment>
<evidence type="ECO:0000256" key="1">
    <source>
        <dbReference type="SAM" id="MobiDB-lite"/>
    </source>
</evidence>
<protein>
    <submittedName>
        <fullName evidence="2">Uncharacterized protein</fullName>
    </submittedName>
</protein>
<evidence type="ECO:0000313" key="2">
    <source>
        <dbReference type="EMBL" id="OBS65773.1"/>
    </source>
</evidence>
<feature type="compositionally biased region" description="Low complexity" evidence="1">
    <location>
        <begin position="1"/>
        <end position="13"/>
    </location>
</feature>
<feature type="non-terminal residue" evidence="2">
    <location>
        <position position="1"/>
    </location>
</feature>
<dbReference type="STRING" id="56216.A0A1A6GHM0"/>
<dbReference type="Proteomes" id="UP000092124">
    <property type="component" value="Unassembled WGS sequence"/>
</dbReference>
<dbReference type="EMBL" id="LZPO01088992">
    <property type="protein sequence ID" value="OBS65773.1"/>
    <property type="molecule type" value="Genomic_DNA"/>
</dbReference>
<keyword evidence="3" id="KW-1185">Reference proteome</keyword>
<feature type="compositionally biased region" description="Polar residues" evidence="1">
    <location>
        <begin position="23"/>
        <end position="40"/>
    </location>
</feature>
<feature type="region of interest" description="Disordered" evidence="1">
    <location>
        <begin position="1"/>
        <end position="44"/>
    </location>
</feature>
<dbReference type="Pfam" id="PF15818">
    <property type="entry name" value="CCDC73"/>
    <property type="match status" value="1"/>
</dbReference>
<organism evidence="2 3">
    <name type="scientific">Neotoma lepida</name>
    <name type="common">Desert woodrat</name>
    <dbReference type="NCBI Taxonomy" id="56216"/>
    <lineage>
        <taxon>Eukaryota</taxon>
        <taxon>Metazoa</taxon>
        <taxon>Chordata</taxon>
        <taxon>Craniata</taxon>
        <taxon>Vertebrata</taxon>
        <taxon>Euteleostomi</taxon>
        <taxon>Mammalia</taxon>
        <taxon>Eutheria</taxon>
        <taxon>Euarchontoglires</taxon>
        <taxon>Glires</taxon>
        <taxon>Rodentia</taxon>
        <taxon>Myomorpha</taxon>
        <taxon>Muroidea</taxon>
        <taxon>Cricetidae</taxon>
        <taxon>Neotominae</taxon>
        <taxon>Neotoma</taxon>
    </lineage>
</organism>
<dbReference type="OrthoDB" id="6145717at2759"/>
<accession>A0A1A6GHM0</accession>
<reference evidence="2 3" key="1">
    <citation type="submission" date="2016-06" db="EMBL/GenBank/DDBJ databases">
        <title>The Draft Genome Sequence and Annotation of the Desert Woodrat Neotoma lepida.</title>
        <authorList>
            <person name="Campbell M."/>
            <person name="Oakeson K.F."/>
            <person name="Yandell M."/>
            <person name="Halpert J.R."/>
            <person name="Dearing D."/>
        </authorList>
    </citation>
    <scope>NUCLEOTIDE SEQUENCE [LARGE SCALE GENOMIC DNA]</scope>
    <source>
        <strain evidence="2">417</strain>
        <tissue evidence="2">Liver</tissue>
    </source>
</reference>
<dbReference type="InterPro" id="IPR031650">
    <property type="entry name" value="CCDC73"/>
</dbReference>